<dbReference type="AlphaFoldDB" id="A0ABD0JJM8"/>
<accession>A0ABD0JJM8</accession>
<name>A0ABD0JJM8_9CAEN</name>
<dbReference type="EMBL" id="JACVVK020000413">
    <property type="protein sequence ID" value="KAK7475193.1"/>
    <property type="molecule type" value="Genomic_DNA"/>
</dbReference>
<keyword evidence="2" id="KW-1185">Reference proteome</keyword>
<sequence length="115" mass="12719">MLRLILTAAGTQEDDKTKSIITISLNDLLPHQVRLAARQISLSPKLFRSSVCRLCTFRLLCVTANAGYTTSKAHARALHTLRSLIHAYTHTSPDYQTNRNGSGQLLCPMTSSVQH</sequence>
<evidence type="ECO:0000313" key="1">
    <source>
        <dbReference type="EMBL" id="KAK7475193.1"/>
    </source>
</evidence>
<dbReference type="Proteomes" id="UP001519460">
    <property type="component" value="Unassembled WGS sequence"/>
</dbReference>
<organism evidence="1 2">
    <name type="scientific">Batillaria attramentaria</name>
    <dbReference type="NCBI Taxonomy" id="370345"/>
    <lineage>
        <taxon>Eukaryota</taxon>
        <taxon>Metazoa</taxon>
        <taxon>Spiralia</taxon>
        <taxon>Lophotrochozoa</taxon>
        <taxon>Mollusca</taxon>
        <taxon>Gastropoda</taxon>
        <taxon>Caenogastropoda</taxon>
        <taxon>Sorbeoconcha</taxon>
        <taxon>Cerithioidea</taxon>
        <taxon>Batillariidae</taxon>
        <taxon>Batillaria</taxon>
    </lineage>
</organism>
<comment type="caution">
    <text evidence="1">The sequence shown here is derived from an EMBL/GenBank/DDBJ whole genome shotgun (WGS) entry which is preliminary data.</text>
</comment>
<protein>
    <submittedName>
        <fullName evidence="1">Uncharacterized protein</fullName>
    </submittedName>
</protein>
<gene>
    <name evidence="1" type="ORF">BaRGS_00033594</name>
</gene>
<proteinExistence type="predicted"/>
<evidence type="ECO:0000313" key="2">
    <source>
        <dbReference type="Proteomes" id="UP001519460"/>
    </source>
</evidence>
<reference evidence="1 2" key="1">
    <citation type="journal article" date="2023" name="Sci. Data">
        <title>Genome assembly of the Korean intertidal mud-creeper Batillaria attramentaria.</title>
        <authorList>
            <person name="Patra A.K."/>
            <person name="Ho P.T."/>
            <person name="Jun S."/>
            <person name="Lee S.J."/>
            <person name="Kim Y."/>
            <person name="Won Y.J."/>
        </authorList>
    </citation>
    <scope>NUCLEOTIDE SEQUENCE [LARGE SCALE GENOMIC DNA]</scope>
    <source>
        <strain evidence="1">Wonlab-2016</strain>
    </source>
</reference>